<keyword evidence="8 10" id="KW-0472">Membrane</keyword>
<dbReference type="InterPro" id="IPR013013">
    <property type="entry name" value="PTS_EIIC_1"/>
</dbReference>
<keyword evidence="6 10" id="KW-0812">Transmembrane</keyword>
<dbReference type="Proteomes" id="UP001229409">
    <property type="component" value="Unassembled WGS sequence"/>
</dbReference>
<dbReference type="Pfam" id="PF02378">
    <property type="entry name" value="PTS_EIIC"/>
    <property type="match status" value="1"/>
</dbReference>
<dbReference type="AlphaFoldDB" id="A0AAP3ZW34"/>
<keyword evidence="7 10" id="KW-1133">Transmembrane helix</keyword>
<evidence type="ECO:0000256" key="4">
    <source>
        <dbReference type="ARBA" id="ARBA00022597"/>
    </source>
</evidence>
<dbReference type="GO" id="GO:0009401">
    <property type="term" value="P:phosphoenolpyruvate-dependent sugar phosphotransferase system"/>
    <property type="evidence" value="ECO:0007669"/>
    <property type="project" value="UniProtKB-KW"/>
</dbReference>
<evidence type="ECO:0000256" key="7">
    <source>
        <dbReference type="ARBA" id="ARBA00022989"/>
    </source>
</evidence>
<evidence type="ECO:0000259" key="11">
    <source>
        <dbReference type="PROSITE" id="PS51103"/>
    </source>
</evidence>
<sequence length="423" mass="45367">MNRDLLSKEMISQVRGEDEQEQTSGSYRAATGRNPISRLLDYVSGVFTPILPAMIGAGMIKVLISIFMSLGFLFSDQQVFTSLLSDQQAYTILLVISDGVFYFLPILFAASAARKLNSNMFVAAAIGASVLHPRLTELFQSGEEVRFGDLSVIDGQSASSIILMLVVVWMASYVEKWLDKHTPYWLKVVAVPTLTLMIFIPLMMFVLGPLWGYLGQHLSDGLAWLFDNAGVFAGLLLGGAMSLLIMAGMQYIMVPIMISSLATLGYDHVFPVVVAAVLAQAGAAFGVLFKSKNVKVKTLAFWTGLLAMMGVVEPAMYGVTMRFKKSFVAALIGGALGGAFMSLFETEATAIGGISGLPSLGLFVGPTFIYAILGMLISLVTAGVITYFMGFVDEKDEHSQVVSTSGMNASPSPNSVVEKSPGS</sequence>
<feature type="transmembrane region" description="Helical" evidence="10">
    <location>
        <begin position="155"/>
        <end position="174"/>
    </location>
</feature>
<evidence type="ECO:0000256" key="8">
    <source>
        <dbReference type="ARBA" id="ARBA00023136"/>
    </source>
</evidence>
<evidence type="ECO:0000313" key="12">
    <source>
        <dbReference type="EMBL" id="MDH2330103.1"/>
    </source>
</evidence>
<comment type="subcellular location">
    <subcellularLocation>
        <location evidence="1">Cell membrane</location>
        <topology evidence="1">Multi-pass membrane protein</topology>
    </subcellularLocation>
</comment>
<organism evidence="12 13">
    <name type="scientific">Paenibacillus polymyxa</name>
    <name type="common">Bacillus polymyxa</name>
    <dbReference type="NCBI Taxonomy" id="1406"/>
    <lineage>
        <taxon>Bacteria</taxon>
        <taxon>Bacillati</taxon>
        <taxon>Bacillota</taxon>
        <taxon>Bacilli</taxon>
        <taxon>Bacillales</taxon>
        <taxon>Paenibacillaceae</taxon>
        <taxon>Paenibacillus</taxon>
    </lineage>
</organism>
<evidence type="ECO:0000256" key="9">
    <source>
        <dbReference type="SAM" id="MobiDB-lite"/>
    </source>
</evidence>
<feature type="region of interest" description="Disordered" evidence="9">
    <location>
        <begin position="402"/>
        <end position="423"/>
    </location>
</feature>
<evidence type="ECO:0000256" key="6">
    <source>
        <dbReference type="ARBA" id="ARBA00022692"/>
    </source>
</evidence>
<dbReference type="RefSeq" id="WP_279831702.1">
    <property type="nucleotide sequence ID" value="NZ_JARVWT010000001.1"/>
</dbReference>
<protein>
    <submittedName>
        <fullName evidence="12">PTS transporter subunit EIIC</fullName>
    </submittedName>
</protein>
<name>A0AAP3ZW34_PAEPO</name>
<feature type="transmembrane region" description="Helical" evidence="10">
    <location>
        <begin position="266"/>
        <end position="287"/>
    </location>
</feature>
<feature type="transmembrane region" description="Helical" evidence="10">
    <location>
        <begin position="42"/>
        <end position="68"/>
    </location>
</feature>
<dbReference type="GO" id="GO:0005886">
    <property type="term" value="C:plasma membrane"/>
    <property type="evidence" value="ECO:0007669"/>
    <property type="project" value="UniProtKB-SubCell"/>
</dbReference>
<proteinExistence type="predicted"/>
<dbReference type="GO" id="GO:0015771">
    <property type="term" value="P:trehalose transport"/>
    <property type="evidence" value="ECO:0007669"/>
    <property type="project" value="TreeGrafter"/>
</dbReference>
<dbReference type="GO" id="GO:0090589">
    <property type="term" value="F:protein-phosphocysteine-trehalose phosphotransferase system transporter activity"/>
    <property type="evidence" value="ECO:0007669"/>
    <property type="project" value="TreeGrafter"/>
</dbReference>
<dbReference type="EMBL" id="JARVWT010000001">
    <property type="protein sequence ID" value="MDH2330103.1"/>
    <property type="molecule type" value="Genomic_DNA"/>
</dbReference>
<feature type="transmembrane region" description="Helical" evidence="10">
    <location>
        <begin position="364"/>
        <end position="389"/>
    </location>
</feature>
<reference evidence="12" key="1">
    <citation type="submission" date="2023-04" db="EMBL/GenBank/DDBJ databases">
        <title>Uncovering the Secrets of Slow-Growing Bacteria in Tropical Savanna Soil through Cultivation and Genomic Analysis.</title>
        <authorList>
            <person name="Goncalves O.S."/>
            <person name="Santana M.F."/>
        </authorList>
    </citation>
    <scope>NUCLEOTIDE SEQUENCE</scope>
    <source>
        <strain evidence="12">ANTI</strain>
    </source>
</reference>
<dbReference type="InterPro" id="IPR003352">
    <property type="entry name" value="PTS_EIIC"/>
</dbReference>
<evidence type="ECO:0000313" key="13">
    <source>
        <dbReference type="Proteomes" id="UP001229409"/>
    </source>
</evidence>
<feature type="transmembrane region" description="Helical" evidence="10">
    <location>
        <begin position="299"/>
        <end position="319"/>
    </location>
</feature>
<dbReference type="InterPro" id="IPR050558">
    <property type="entry name" value="PTS_Sugar-Specific_Components"/>
</dbReference>
<comment type="caution">
    <text evidence="12">The sequence shown here is derived from an EMBL/GenBank/DDBJ whole genome shotgun (WGS) entry which is preliminary data.</text>
</comment>
<accession>A0AAP3ZW34</accession>
<evidence type="ECO:0000256" key="1">
    <source>
        <dbReference type="ARBA" id="ARBA00004651"/>
    </source>
</evidence>
<feature type="transmembrane region" description="Helical" evidence="10">
    <location>
        <begin position="186"/>
        <end position="211"/>
    </location>
</feature>
<keyword evidence="2" id="KW-0813">Transport</keyword>
<gene>
    <name evidence="12" type="ORF">QDS18_04420</name>
</gene>
<keyword evidence="5" id="KW-0598">Phosphotransferase system</keyword>
<feature type="transmembrane region" description="Helical" evidence="10">
    <location>
        <begin position="116"/>
        <end position="135"/>
    </location>
</feature>
<evidence type="ECO:0000256" key="5">
    <source>
        <dbReference type="ARBA" id="ARBA00022683"/>
    </source>
</evidence>
<feature type="domain" description="PTS EIIC type-1" evidence="11">
    <location>
        <begin position="41"/>
        <end position="405"/>
    </location>
</feature>
<keyword evidence="3" id="KW-1003">Cell membrane</keyword>
<keyword evidence="4" id="KW-0762">Sugar transport</keyword>
<evidence type="ECO:0000256" key="2">
    <source>
        <dbReference type="ARBA" id="ARBA00022448"/>
    </source>
</evidence>
<dbReference type="PANTHER" id="PTHR30175">
    <property type="entry name" value="PHOSPHOTRANSFERASE SYSTEM TRANSPORT PROTEIN"/>
    <property type="match status" value="1"/>
</dbReference>
<feature type="transmembrane region" description="Helical" evidence="10">
    <location>
        <begin position="326"/>
        <end position="344"/>
    </location>
</feature>
<evidence type="ECO:0000256" key="10">
    <source>
        <dbReference type="SAM" id="Phobius"/>
    </source>
</evidence>
<dbReference type="PROSITE" id="PS51103">
    <property type="entry name" value="PTS_EIIC_TYPE_1"/>
    <property type="match status" value="1"/>
</dbReference>
<evidence type="ECO:0000256" key="3">
    <source>
        <dbReference type="ARBA" id="ARBA00022475"/>
    </source>
</evidence>
<feature type="transmembrane region" description="Helical" evidence="10">
    <location>
        <begin position="231"/>
        <end position="254"/>
    </location>
</feature>
<dbReference type="GO" id="GO:0008982">
    <property type="term" value="F:protein-N(PI)-phosphohistidine-sugar phosphotransferase activity"/>
    <property type="evidence" value="ECO:0007669"/>
    <property type="project" value="InterPro"/>
</dbReference>
<dbReference type="PANTHER" id="PTHR30175:SF1">
    <property type="entry name" value="PTS SYSTEM ARBUTIN-, CELLOBIOSE-, AND SALICIN-SPECIFIC EIIBC COMPONENT-RELATED"/>
    <property type="match status" value="1"/>
</dbReference>
<feature type="transmembrane region" description="Helical" evidence="10">
    <location>
        <begin position="88"/>
        <end position="109"/>
    </location>
</feature>